<dbReference type="PANTHER" id="PTHR12598">
    <property type="entry name" value="COPPER HOMEOSTASIS PROTEIN CUTC"/>
    <property type="match status" value="1"/>
</dbReference>
<evidence type="ECO:0000256" key="1">
    <source>
        <dbReference type="ARBA" id="ARBA00007768"/>
    </source>
</evidence>
<organism evidence="3 4">
    <name type="scientific">Aureimonas jatrophae</name>
    <dbReference type="NCBI Taxonomy" id="1166073"/>
    <lineage>
        <taxon>Bacteria</taxon>
        <taxon>Pseudomonadati</taxon>
        <taxon>Pseudomonadota</taxon>
        <taxon>Alphaproteobacteria</taxon>
        <taxon>Hyphomicrobiales</taxon>
        <taxon>Aurantimonadaceae</taxon>
        <taxon>Aureimonas</taxon>
    </lineage>
</organism>
<dbReference type="Gene3D" id="3.20.20.380">
    <property type="entry name" value="Copper homeostasis (CutC) domain"/>
    <property type="match status" value="1"/>
</dbReference>
<comment type="subcellular location">
    <subcellularLocation>
        <location evidence="2">Cytoplasm</location>
    </subcellularLocation>
</comment>
<evidence type="ECO:0000256" key="2">
    <source>
        <dbReference type="HAMAP-Rule" id="MF_00795"/>
    </source>
</evidence>
<keyword evidence="4" id="KW-1185">Reference proteome</keyword>
<dbReference type="RefSeq" id="WP_090670288.1">
    <property type="nucleotide sequence ID" value="NZ_FNIT01000002.1"/>
</dbReference>
<dbReference type="InterPro" id="IPR036822">
    <property type="entry name" value="CutC-like_dom_sf"/>
</dbReference>
<dbReference type="Pfam" id="PF03932">
    <property type="entry name" value="CutC"/>
    <property type="match status" value="1"/>
</dbReference>
<dbReference type="AlphaFoldDB" id="A0A1H0EWS1"/>
<reference evidence="3 4" key="1">
    <citation type="submission" date="2016-10" db="EMBL/GenBank/DDBJ databases">
        <authorList>
            <person name="de Groot N.N."/>
        </authorList>
    </citation>
    <scope>NUCLEOTIDE SEQUENCE [LARGE SCALE GENOMIC DNA]</scope>
    <source>
        <strain evidence="4">L7-484,KACC 16230,DSM 25025</strain>
    </source>
</reference>
<name>A0A1H0EWS1_9HYPH</name>
<keyword evidence="2" id="KW-0963">Cytoplasm</keyword>
<dbReference type="HAMAP" id="MF_00795">
    <property type="entry name" value="CutC"/>
    <property type="match status" value="1"/>
</dbReference>
<accession>A0A1H0EWS1</accession>
<dbReference type="GO" id="GO:0005737">
    <property type="term" value="C:cytoplasm"/>
    <property type="evidence" value="ECO:0007669"/>
    <property type="project" value="UniProtKB-SubCell"/>
</dbReference>
<proteinExistence type="inferred from homology"/>
<comment type="caution">
    <text evidence="2">Once thought to be involved in copper homeostasis, experiments in E.coli have shown this is not the case.</text>
</comment>
<dbReference type="OrthoDB" id="9815677at2"/>
<sequence>MRRPLLEICVDTPEGLAAALRGGADRIELCSSLALGGLTPTPGLIALAARADVPVYAMIRSRSGSFRYSAAELDAMRLEIEAVRRAGLAGVVFGANHADGRLDRDALSALLAASDGLGRTLHRAFDLAPDLGEALETAVSLGFERVLTSGGALRAPDAVPMLARLVQQAAGRIAVMPGSGVRAGNAAALLRETRASEIHASGRRPLPSDPEMARWGFDVAEPADTSEDEVRRLRAAIDAP</sequence>
<dbReference type="PANTHER" id="PTHR12598:SF0">
    <property type="entry name" value="COPPER HOMEOSTASIS PROTEIN CUTC HOMOLOG"/>
    <property type="match status" value="1"/>
</dbReference>
<dbReference type="SUPFAM" id="SSF110395">
    <property type="entry name" value="CutC-like"/>
    <property type="match status" value="1"/>
</dbReference>
<evidence type="ECO:0000313" key="4">
    <source>
        <dbReference type="Proteomes" id="UP000198793"/>
    </source>
</evidence>
<protein>
    <recommendedName>
        <fullName evidence="2">PF03932 family protein CutC</fullName>
    </recommendedName>
</protein>
<dbReference type="GO" id="GO:0005507">
    <property type="term" value="F:copper ion binding"/>
    <property type="evidence" value="ECO:0007669"/>
    <property type="project" value="TreeGrafter"/>
</dbReference>
<dbReference type="STRING" id="1166073.SAMN05192530_102256"/>
<dbReference type="EMBL" id="FNIT01000002">
    <property type="protein sequence ID" value="SDN86844.1"/>
    <property type="molecule type" value="Genomic_DNA"/>
</dbReference>
<dbReference type="InterPro" id="IPR005627">
    <property type="entry name" value="CutC-like"/>
</dbReference>
<dbReference type="Proteomes" id="UP000198793">
    <property type="component" value="Unassembled WGS sequence"/>
</dbReference>
<evidence type="ECO:0000313" key="3">
    <source>
        <dbReference type="EMBL" id="SDN86844.1"/>
    </source>
</evidence>
<comment type="similarity">
    <text evidence="1 2">Belongs to the CutC family.</text>
</comment>
<gene>
    <name evidence="2" type="primary">cutC</name>
    <name evidence="3" type="ORF">SAMN05192530_102256</name>
</gene>